<feature type="signal peptide" evidence="2">
    <location>
        <begin position="1"/>
        <end position="19"/>
    </location>
</feature>
<accession>A0A6B0U8K4</accession>
<dbReference type="EMBL" id="GIFC01006796">
    <property type="protein sequence ID" value="MXU88879.1"/>
    <property type="molecule type" value="Transcribed_RNA"/>
</dbReference>
<feature type="chain" id="PRO_5025459097" evidence="2">
    <location>
        <begin position="20"/>
        <end position="104"/>
    </location>
</feature>
<proteinExistence type="predicted"/>
<name>A0A6B0U8K4_IXORI</name>
<organism evidence="3">
    <name type="scientific">Ixodes ricinus</name>
    <name type="common">Common tick</name>
    <name type="synonym">Acarus ricinus</name>
    <dbReference type="NCBI Taxonomy" id="34613"/>
    <lineage>
        <taxon>Eukaryota</taxon>
        <taxon>Metazoa</taxon>
        <taxon>Ecdysozoa</taxon>
        <taxon>Arthropoda</taxon>
        <taxon>Chelicerata</taxon>
        <taxon>Arachnida</taxon>
        <taxon>Acari</taxon>
        <taxon>Parasitiformes</taxon>
        <taxon>Ixodida</taxon>
        <taxon>Ixodoidea</taxon>
        <taxon>Ixodidae</taxon>
        <taxon>Ixodinae</taxon>
        <taxon>Ixodes</taxon>
    </lineage>
</organism>
<feature type="compositionally biased region" description="Gly residues" evidence="1">
    <location>
        <begin position="94"/>
        <end position="104"/>
    </location>
</feature>
<keyword evidence="2" id="KW-0732">Signal</keyword>
<evidence type="ECO:0000256" key="1">
    <source>
        <dbReference type="SAM" id="MobiDB-lite"/>
    </source>
</evidence>
<evidence type="ECO:0000313" key="3">
    <source>
        <dbReference type="EMBL" id="MXU88879.1"/>
    </source>
</evidence>
<sequence>MRSISSGSLLSCWCCSAEAWMEAFSWTSCLMSSRRARAVFRDSWLSSSRATWPSEPRDSGARASSSGSARFRSSRCKGGGSLDGQGPDRFMGSSLGGGLRRFSS</sequence>
<protein>
    <submittedName>
        <fullName evidence="3">Putative secreted protein</fullName>
    </submittedName>
</protein>
<reference evidence="3" key="1">
    <citation type="submission" date="2019-12" db="EMBL/GenBank/DDBJ databases">
        <title>An insight into the sialome of adult female Ixodes ricinus ticks feeding for 6 days.</title>
        <authorList>
            <person name="Perner J."/>
            <person name="Ribeiro J.M.C."/>
        </authorList>
    </citation>
    <scope>NUCLEOTIDE SEQUENCE</scope>
    <source>
        <strain evidence="3">Semi-engorged</strain>
        <tissue evidence="3">Salivary glands</tissue>
    </source>
</reference>
<feature type="region of interest" description="Disordered" evidence="1">
    <location>
        <begin position="49"/>
        <end position="104"/>
    </location>
</feature>
<feature type="compositionally biased region" description="Low complexity" evidence="1">
    <location>
        <begin position="61"/>
        <end position="71"/>
    </location>
</feature>
<evidence type="ECO:0000256" key="2">
    <source>
        <dbReference type="SAM" id="SignalP"/>
    </source>
</evidence>
<dbReference type="AlphaFoldDB" id="A0A6B0U8K4"/>